<dbReference type="InterPro" id="IPR011042">
    <property type="entry name" value="6-blade_b-propeller_TolB-like"/>
</dbReference>
<evidence type="ECO:0000256" key="1">
    <source>
        <dbReference type="ARBA" id="ARBA00004442"/>
    </source>
</evidence>
<dbReference type="Gene3D" id="3.30.1330.60">
    <property type="entry name" value="OmpA-like domain"/>
    <property type="match status" value="2"/>
</dbReference>
<dbReference type="SUPFAM" id="SSF103088">
    <property type="entry name" value="OmpA-like"/>
    <property type="match status" value="2"/>
</dbReference>
<dbReference type="Pfam" id="PF14559">
    <property type="entry name" value="TPR_19"/>
    <property type="match status" value="1"/>
</dbReference>
<evidence type="ECO:0000256" key="3">
    <source>
        <dbReference type="ARBA" id="ARBA00023237"/>
    </source>
</evidence>
<dbReference type="PROSITE" id="PS51123">
    <property type="entry name" value="OMPA_2"/>
    <property type="match status" value="1"/>
</dbReference>
<dbReference type="RefSeq" id="WP_052429866.1">
    <property type="nucleotide sequence ID" value="NZ_BBLT01000001.1"/>
</dbReference>
<feature type="domain" description="OmpA-like" evidence="6">
    <location>
        <begin position="638"/>
        <end position="755"/>
    </location>
</feature>
<evidence type="ECO:0000256" key="4">
    <source>
        <dbReference type="PROSITE-ProRule" id="PRU00339"/>
    </source>
</evidence>
<dbReference type="Proteomes" id="UP000030185">
    <property type="component" value="Unassembled WGS sequence"/>
</dbReference>
<dbReference type="CDD" id="cd07185">
    <property type="entry name" value="OmpA_C-like"/>
    <property type="match status" value="1"/>
</dbReference>
<organism evidence="7 8">
    <name type="scientific">Sporocytophaga myxococcoides</name>
    <dbReference type="NCBI Taxonomy" id="153721"/>
    <lineage>
        <taxon>Bacteria</taxon>
        <taxon>Pseudomonadati</taxon>
        <taxon>Bacteroidota</taxon>
        <taxon>Cytophagia</taxon>
        <taxon>Cytophagales</taxon>
        <taxon>Cytophagaceae</taxon>
        <taxon>Sporocytophaga</taxon>
    </lineage>
</organism>
<keyword evidence="3" id="KW-0998">Cell outer membrane</keyword>
<dbReference type="PRINTS" id="PR01021">
    <property type="entry name" value="OMPADOMAIN"/>
</dbReference>
<dbReference type="PANTHER" id="PTHR30329">
    <property type="entry name" value="STATOR ELEMENT OF FLAGELLAR MOTOR COMPLEX"/>
    <property type="match status" value="1"/>
</dbReference>
<dbReference type="OrthoDB" id="1488841at2"/>
<dbReference type="InterPro" id="IPR011659">
    <property type="entry name" value="WD40"/>
</dbReference>
<protein>
    <recommendedName>
        <fullName evidence="6">OmpA-like domain-containing protein</fullName>
    </recommendedName>
</protein>
<dbReference type="InterPro" id="IPR006664">
    <property type="entry name" value="OMP_bac"/>
</dbReference>
<evidence type="ECO:0000313" key="7">
    <source>
        <dbReference type="EMBL" id="GAL83019.1"/>
    </source>
</evidence>
<dbReference type="AlphaFoldDB" id="A0A098L9G5"/>
<dbReference type="Pfam" id="PF07676">
    <property type="entry name" value="PD40"/>
    <property type="match status" value="3"/>
</dbReference>
<dbReference type="STRING" id="153721.MYP_245"/>
<dbReference type="InterPro" id="IPR006665">
    <property type="entry name" value="OmpA-like"/>
</dbReference>
<dbReference type="Gene3D" id="1.25.40.10">
    <property type="entry name" value="Tetratricopeptide repeat domain"/>
    <property type="match status" value="1"/>
</dbReference>
<evidence type="ECO:0000259" key="6">
    <source>
        <dbReference type="PROSITE" id="PS51123"/>
    </source>
</evidence>
<feature type="repeat" description="TPR" evidence="4">
    <location>
        <begin position="26"/>
        <end position="59"/>
    </location>
</feature>
<dbReference type="PROSITE" id="PS50005">
    <property type="entry name" value="TPR"/>
    <property type="match status" value="1"/>
</dbReference>
<dbReference type="eggNOG" id="COG2885">
    <property type="taxonomic scope" value="Bacteria"/>
</dbReference>
<reference evidence="7 8" key="1">
    <citation type="submission" date="2014-09" db="EMBL/GenBank/DDBJ databases">
        <title>Sporocytophaga myxococcoides PG-01 genome sequencing.</title>
        <authorList>
            <person name="Liu L."/>
            <person name="Gao P.J."/>
            <person name="Chen G.J."/>
            <person name="Wang L.S."/>
        </authorList>
    </citation>
    <scope>NUCLEOTIDE SEQUENCE [LARGE SCALE GENOMIC DNA]</scope>
    <source>
        <strain evidence="7 8">PG-01</strain>
    </source>
</reference>
<dbReference type="SUPFAM" id="SSF82171">
    <property type="entry name" value="DPP6 N-terminal domain-like"/>
    <property type="match status" value="1"/>
</dbReference>
<evidence type="ECO:0000313" key="8">
    <source>
        <dbReference type="Proteomes" id="UP000030185"/>
    </source>
</evidence>
<dbReference type="SUPFAM" id="SSF48452">
    <property type="entry name" value="TPR-like"/>
    <property type="match status" value="1"/>
</dbReference>
<dbReference type="InterPro" id="IPR036737">
    <property type="entry name" value="OmpA-like_sf"/>
</dbReference>
<proteinExistence type="predicted"/>
<dbReference type="Pfam" id="PF00691">
    <property type="entry name" value="OmpA"/>
    <property type="match status" value="2"/>
</dbReference>
<dbReference type="InterPro" id="IPR019734">
    <property type="entry name" value="TPR_rpt"/>
</dbReference>
<dbReference type="PANTHER" id="PTHR30329:SF21">
    <property type="entry name" value="LIPOPROTEIN YIAD-RELATED"/>
    <property type="match status" value="1"/>
</dbReference>
<keyword evidence="8" id="KW-1185">Reference proteome</keyword>
<evidence type="ECO:0000256" key="5">
    <source>
        <dbReference type="PROSITE-ProRule" id="PRU00473"/>
    </source>
</evidence>
<evidence type="ECO:0000256" key="2">
    <source>
        <dbReference type="ARBA" id="ARBA00023136"/>
    </source>
</evidence>
<gene>
    <name evidence="7" type="ORF">MYP_245</name>
</gene>
<dbReference type="InterPro" id="IPR011990">
    <property type="entry name" value="TPR-like_helical_dom_sf"/>
</dbReference>
<sequence>MKLNVRFFLILVMSLGLIVRAKSQDISGDLREGQRLLRQEHYRNALPFFEKVLTKEPKNTKALFGAAVCYLHRYSKEKALTYIEKVYALDSTVDKHIHFWMGRVYHQNYMFDKALEQYSIYQSNLSKKDLRQKDLVKYINQVHTAKEFVKNNQNYLVSNLGPVINSSYSEHSPVTSMDDKLLLFTSRRSNESSKEDLDGEPFEDIFQSIKLDEGKWSEPQKIQLNSGGHDASIQLFDNDTKLLVYKFTKGGDIYYTERNGDKWGDLKPFVGINSRDFEADAFISADGQTAYFATNHYKRNGDLDIYYVKKKADGTWGEATELKGGINSDEDEDAPFVTPDGKTLYFSSRGHKNMGGYDVFKSVLGDSGKWSEPENMGYPINTPDDDVYFYLSSISKKSYISSYREGGYGEKDIYEISPIPSVKINGNVTEDRTGKKVNNLQILFVSTRNTTKPVNEIAITQDGRYSATLTAYNSYRIKLVDGKDTLLTQELDIPFTADESMVLTRDFVIPFIQKDSGVAIILPEKFYSGKFLLRDIHYEKGKSALSTLNQKELDKAAEILKKNPEAKLKLKGSVESNENPTLAQERSKSVSEYLKGKGVSTKQLEVVDGFTDGSIVALESNFKGTPTMEFDKSIINSAAVGASFILRNVHFETAKWDLNEVSRNELDLLISILKENPTLNIEIGGYTDNLGEDAANQILSEKRAKSVEEYLLSNGINKSHLSVVGYGEANPLAPNDTEQGRVLNRRTEIRILGKL</sequence>
<dbReference type="Gene3D" id="2.120.10.30">
    <property type="entry name" value="TolB, C-terminal domain"/>
    <property type="match status" value="1"/>
</dbReference>
<comment type="caution">
    <text evidence="7">The sequence shown here is derived from an EMBL/GenBank/DDBJ whole genome shotgun (WGS) entry which is preliminary data.</text>
</comment>
<keyword evidence="4" id="KW-0802">TPR repeat</keyword>
<dbReference type="EMBL" id="BBLT01000001">
    <property type="protein sequence ID" value="GAL83019.1"/>
    <property type="molecule type" value="Genomic_DNA"/>
</dbReference>
<dbReference type="GO" id="GO:0009279">
    <property type="term" value="C:cell outer membrane"/>
    <property type="evidence" value="ECO:0007669"/>
    <property type="project" value="UniProtKB-SubCell"/>
</dbReference>
<comment type="subcellular location">
    <subcellularLocation>
        <location evidence="1">Cell outer membrane</location>
    </subcellularLocation>
</comment>
<keyword evidence="2 5" id="KW-0472">Membrane</keyword>
<dbReference type="eggNOG" id="COG0457">
    <property type="taxonomic scope" value="Bacteria"/>
</dbReference>
<accession>A0A098L9G5</accession>
<name>A0A098L9G5_9BACT</name>
<dbReference type="InterPro" id="IPR050330">
    <property type="entry name" value="Bact_OuterMem_StrucFunc"/>
</dbReference>